<keyword evidence="2" id="KW-1185">Reference proteome</keyword>
<evidence type="ECO:0000313" key="2">
    <source>
        <dbReference type="Proteomes" id="UP000532311"/>
    </source>
</evidence>
<dbReference type="Proteomes" id="UP000532311">
    <property type="component" value="Unassembled WGS sequence"/>
</dbReference>
<dbReference type="EMBL" id="JAAQPF010000141">
    <property type="protein sequence ID" value="KAF5713915.1"/>
    <property type="molecule type" value="Genomic_DNA"/>
</dbReference>
<dbReference type="AlphaFoldDB" id="A0A8H5YJU6"/>
<sequence>MKRGSELGCRPVLREHGIHDVEVEIKESRITQCCSNDQDQTECELSTAKLSPDIPNLQEEGYRRDSIQLSEFLGTKIASSRNPTREGTKGLYLRIRNTGTVVTLTCRHVILGPEEENIDVCHDAHNSRDIIQPGNKTYQDTTYFLRNQLYQTQSAIDLGESSTPVPERRIEYLRGSKARKESSLQRREPFESMESRTLGHVLLSPKFGLSCSSPARFRDWVLMELDQKKHQTLVKKLENKVPIELAAVLTHPQFMSERHSEQERERRYSMIPGIHSFTQTGKTVVDDDFMRVCMYGSASGASHGVTNTAKSVVRRFVDGLLVVSEEWCILGSIRHGARKNFSVQGDSGASIMGDDGRVAAILTCGAQGGNRGIHHILYATPIEWLLEEIRGHGYDV</sequence>
<organism evidence="1 2">
    <name type="scientific">Fusarium globosum</name>
    <dbReference type="NCBI Taxonomy" id="78864"/>
    <lineage>
        <taxon>Eukaryota</taxon>
        <taxon>Fungi</taxon>
        <taxon>Dikarya</taxon>
        <taxon>Ascomycota</taxon>
        <taxon>Pezizomycotina</taxon>
        <taxon>Sordariomycetes</taxon>
        <taxon>Hypocreomycetidae</taxon>
        <taxon>Hypocreales</taxon>
        <taxon>Nectriaceae</taxon>
        <taxon>Fusarium</taxon>
        <taxon>Fusarium fujikuroi species complex</taxon>
    </lineage>
</organism>
<evidence type="ECO:0000313" key="1">
    <source>
        <dbReference type="EMBL" id="KAF5713915.1"/>
    </source>
</evidence>
<protein>
    <submittedName>
        <fullName evidence="1">Uncharacterized protein</fullName>
    </submittedName>
</protein>
<name>A0A8H5YJU6_9HYPO</name>
<proteinExistence type="predicted"/>
<accession>A0A8H5YJU6</accession>
<gene>
    <name evidence="1" type="ORF">FGLOB1_3715</name>
</gene>
<comment type="caution">
    <text evidence="1">The sequence shown here is derived from an EMBL/GenBank/DDBJ whole genome shotgun (WGS) entry which is preliminary data.</text>
</comment>
<reference evidence="1 2" key="1">
    <citation type="submission" date="2020-05" db="EMBL/GenBank/DDBJ databases">
        <title>Identification and distribution of gene clusters putatively required for synthesis of sphingolipid metabolism inhibitors in phylogenetically diverse species of the filamentous fungus Fusarium.</title>
        <authorList>
            <person name="Kim H.-S."/>
            <person name="Busman M."/>
            <person name="Brown D.W."/>
            <person name="Divon H."/>
            <person name="Uhlig S."/>
            <person name="Proctor R.H."/>
        </authorList>
    </citation>
    <scope>NUCLEOTIDE SEQUENCE [LARGE SCALE GENOMIC DNA]</scope>
    <source>
        <strain evidence="1 2">NRRL 26131</strain>
    </source>
</reference>